<comment type="similarity">
    <text evidence="7">Belongs to the binding-protein-dependent transport system permease family.</text>
</comment>
<evidence type="ECO:0000256" key="2">
    <source>
        <dbReference type="ARBA" id="ARBA00022448"/>
    </source>
</evidence>
<dbReference type="CDD" id="cd06261">
    <property type="entry name" value="TM_PBP2"/>
    <property type="match status" value="1"/>
</dbReference>
<feature type="transmembrane region" description="Helical" evidence="7">
    <location>
        <begin position="75"/>
        <end position="95"/>
    </location>
</feature>
<evidence type="ECO:0000256" key="1">
    <source>
        <dbReference type="ARBA" id="ARBA00004651"/>
    </source>
</evidence>
<dbReference type="GO" id="GO:0055085">
    <property type="term" value="P:transmembrane transport"/>
    <property type="evidence" value="ECO:0007669"/>
    <property type="project" value="InterPro"/>
</dbReference>
<dbReference type="InterPro" id="IPR035906">
    <property type="entry name" value="MetI-like_sf"/>
</dbReference>
<feature type="transmembrane region" description="Helical" evidence="7">
    <location>
        <begin position="107"/>
        <end position="128"/>
    </location>
</feature>
<dbReference type="Proteomes" id="UP000681162">
    <property type="component" value="Unassembled WGS sequence"/>
</dbReference>
<evidence type="ECO:0000256" key="7">
    <source>
        <dbReference type="RuleBase" id="RU363032"/>
    </source>
</evidence>
<reference evidence="9 10" key="1">
    <citation type="submission" date="2021-03" db="EMBL/GenBank/DDBJ databases">
        <title>Antimicrobial resistance genes in bacteria isolated from Japanese honey, and their potential for conferring macrolide and lincosamide resistance in the American foulbrood pathogen Paenibacillus larvae.</title>
        <authorList>
            <person name="Okamoto M."/>
            <person name="Kumagai M."/>
            <person name="Kanamori H."/>
            <person name="Takamatsu D."/>
        </authorList>
    </citation>
    <scope>NUCLEOTIDE SEQUENCE [LARGE SCALE GENOMIC DNA]</scope>
    <source>
        <strain evidence="9 10">J41TS12</strain>
    </source>
</reference>
<proteinExistence type="inferred from homology"/>
<evidence type="ECO:0000313" key="9">
    <source>
        <dbReference type="EMBL" id="GIO38101.1"/>
    </source>
</evidence>
<dbReference type="PROSITE" id="PS50928">
    <property type="entry name" value="ABC_TM1"/>
    <property type="match status" value="1"/>
</dbReference>
<feature type="transmembrane region" description="Helical" evidence="7">
    <location>
        <begin position="181"/>
        <end position="203"/>
    </location>
</feature>
<feature type="transmembrane region" description="Helical" evidence="7">
    <location>
        <begin position="242"/>
        <end position="262"/>
    </location>
</feature>
<dbReference type="RefSeq" id="WP_144870653.1">
    <property type="nucleotide sequence ID" value="NZ_BORR01000010.1"/>
</dbReference>
<evidence type="ECO:0000313" key="10">
    <source>
        <dbReference type="Proteomes" id="UP000681162"/>
    </source>
</evidence>
<dbReference type="Pfam" id="PF00528">
    <property type="entry name" value="BPD_transp_1"/>
    <property type="match status" value="1"/>
</dbReference>
<keyword evidence="5 7" id="KW-1133">Transmembrane helix</keyword>
<dbReference type="PANTHER" id="PTHR43744">
    <property type="entry name" value="ABC TRANSPORTER PERMEASE PROTEIN MG189-RELATED-RELATED"/>
    <property type="match status" value="1"/>
</dbReference>
<evidence type="ECO:0000256" key="4">
    <source>
        <dbReference type="ARBA" id="ARBA00022692"/>
    </source>
</evidence>
<dbReference type="Gene3D" id="1.10.3720.10">
    <property type="entry name" value="MetI-like"/>
    <property type="match status" value="1"/>
</dbReference>
<dbReference type="PANTHER" id="PTHR43744:SF12">
    <property type="entry name" value="ABC TRANSPORTER PERMEASE PROTEIN MG189-RELATED"/>
    <property type="match status" value="1"/>
</dbReference>
<accession>A0A919XTE8</accession>
<comment type="subcellular location">
    <subcellularLocation>
        <location evidence="1 7">Cell membrane</location>
        <topology evidence="1 7">Multi-pass membrane protein</topology>
    </subcellularLocation>
</comment>
<feature type="transmembrane region" description="Helical" evidence="7">
    <location>
        <begin position="140"/>
        <end position="160"/>
    </location>
</feature>
<keyword evidence="6 7" id="KW-0472">Membrane</keyword>
<keyword evidence="4 7" id="KW-0812">Transmembrane</keyword>
<dbReference type="EMBL" id="BORR01000010">
    <property type="protein sequence ID" value="GIO38101.1"/>
    <property type="molecule type" value="Genomic_DNA"/>
</dbReference>
<keyword evidence="2 7" id="KW-0813">Transport</keyword>
<dbReference type="InterPro" id="IPR000515">
    <property type="entry name" value="MetI-like"/>
</dbReference>
<sequence length="280" mass="31102">MQRFEKWGSVIRHVLLAAASLIMAFPFYWMATSALKSNDEIWQFPPTIWPHNPKWGQFAEAWAAAPFERYMFNSIFVAAVIVAIQVVNSGMMAYALTHMKFRLKGAFTALVLVGYMVPSTAVYLPGYIVLGRLGLLDSYAGLILSNCVSVFSIFLIRQAFLQISHELVEAGQIDGASHLRILWTILLPLARSSFAVLGLITFIEQYNNYFWPMLITKSQDLQLVSAGLRSFFVEGGAYGLKWPLIMAASAFTIAPLLVLFVLTQKTIMQSVNLSAGASKG</sequence>
<evidence type="ECO:0000256" key="6">
    <source>
        <dbReference type="ARBA" id="ARBA00023136"/>
    </source>
</evidence>
<evidence type="ECO:0000256" key="3">
    <source>
        <dbReference type="ARBA" id="ARBA00022475"/>
    </source>
</evidence>
<dbReference type="SUPFAM" id="SSF161098">
    <property type="entry name" value="MetI-like"/>
    <property type="match status" value="1"/>
</dbReference>
<feature type="domain" description="ABC transmembrane type-1" evidence="8">
    <location>
        <begin position="71"/>
        <end position="263"/>
    </location>
</feature>
<feature type="transmembrane region" description="Helical" evidence="7">
    <location>
        <begin position="12"/>
        <end position="31"/>
    </location>
</feature>
<gene>
    <name evidence="9" type="ORF">J41TS12_29620</name>
</gene>
<evidence type="ECO:0000256" key="5">
    <source>
        <dbReference type="ARBA" id="ARBA00022989"/>
    </source>
</evidence>
<keyword evidence="10" id="KW-1185">Reference proteome</keyword>
<name>A0A919XTE8_9BACL</name>
<comment type="caution">
    <text evidence="9">The sequence shown here is derived from an EMBL/GenBank/DDBJ whole genome shotgun (WGS) entry which is preliminary data.</text>
</comment>
<organism evidence="9 10">
    <name type="scientific">Paenibacillus antibioticophila</name>
    <dbReference type="NCBI Taxonomy" id="1274374"/>
    <lineage>
        <taxon>Bacteria</taxon>
        <taxon>Bacillati</taxon>
        <taxon>Bacillota</taxon>
        <taxon>Bacilli</taxon>
        <taxon>Bacillales</taxon>
        <taxon>Paenibacillaceae</taxon>
        <taxon>Paenibacillus</taxon>
    </lineage>
</organism>
<keyword evidence="3" id="KW-1003">Cell membrane</keyword>
<evidence type="ECO:0000259" key="8">
    <source>
        <dbReference type="PROSITE" id="PS50928"/>
    </source>
</evidence>
<dbReference type="GO" id="GO:0005886">
    <property type="term" value="C:plasma membrane"/>
    <property type="evidence" value="ECO:0007669"/>
    <property type="project" value="UniProtKB-SubCell"/>
</dbReference>
<dbReference type="AlphaFoldDB" id="A0A919XTE8"/>
<protein>
    <submittedName>
        <fullName evidence="9">Sugar ABC transporter permease</fullName>
    </submittedName>
</protein>